<name>A0A4R1MDB2_9FIRM</name>
<dbReference type="AlphaFoldDB" id="A0A4R1MDB2"/>
<organism evidence="5 6">
    <name type="scientific">Natranaerovirga hydrolytica</name>
    <dbReference type="NCBI Taxonomy" id="680378"/>
    <lineage>
        <taxon>Bacteria</taxon>
        <taxon>Bacillati</taxon>
        <taxon>Bacillota</taxon>
        <taxon>Clostridia</taxon>
        <taxon>Lachnospirales</taxon>
        <taxon>Natranaerovirgaceae</taxon>
        <taxon>Natranaerovirga</taxon>
    </lineage>
</organism>
<evidence type="ECO:0000256" key="2">
    <source>
        <dbReference type="ARBA" id="ARBA00023125"/>
    </source>
</evidence>
<evidence type="ECO:0000313" key="5">
    <source>
        <dbReference type="EMBL" id="TCK88019.1"/>
    </source>
</evidence>
<dbReference type="InterPro" id="IPR036390">
    <property type="entry name" value="WH_DNA-bd_sf"/>
</dbReference>
<evidence type="ECO:0000256" key="3">
    <source>
        <dbReference type="ARBA" id="ARBA00023163"/>
    </source>
</evidence>
<dbReference type="Pfam" id="PF01047">
    <property type="entry name" value="MarR"/>
    <property type="match status" value="1"/>
</dbReference>
<dbReference type="GO" id="GO:0003700">
    <property type="term" value="F:DNA-binding transcription factor activity"/>
    <property type="evidence" value="ECO:0007669"/>
    <property type="project" value="InterPro"/>
</dbReference>
<dbReference type="SMART" id="SM00347">
    <property type="entry name" value="HTH_MARR"/>
    <property type="match status" value="1"/>
</dbReference>
<dbReference type="PANTHER" id="PTHR42756:SF1">
    <property type="entry name" value="TRANSCRIPTIONAL REPRESSOR OF EMRAB OPERON"/>
    <property type="match status" value="1"/>
</dbReference>
<keyword evidence="2" id="KW-0238">DNA-binding</keyword>
<dbReference type="Gene3D" id="1.10.10.10">
    <property type="entry name" value="Winged helix-like DNA-binding domain superfamily/Winged helix DNA-binding domain"/>
    <property type="match status" value="1"/>
</dbReference>
<evidence type="ECO:0000259" key="4">
    <source>
        <dbReference type="PROSITE" id="PS50995"/>
    </source>
</evidence>
<keyword evidence="6" id="KW-1185">Reference proteome</keyword>
<dbReference type="PRINTS" id="PR00598">
    <property type="entry name" value="HTHMARR"/>
</dbReference>
<keyword evidence="3" id="KW-0804">Transcription</keyword>
<comment type="caution">
    <text evidence="5">The sequence shown here is derived from an EMBL/GenBank/DDBJ whole genome shotgun (WGS) entry which is preliminary data.</text>
</comment>
<dbReference type="SUPFAM" id="SSF46785">
    <property type="entry name" value="Winged helix' DNA-binding domain"/>
    <property type="match status" value="1"/>
</dbReference>
<dbReference type="Proteomes" id="UP000294545">
    <property type="component" value="Unassembled WGS sequence"/>
</dbReference>
<dbReference type="InterPro" id="IPR036388">
    <property type="entry name" value="WH-like_DNA-bd_sf"/>
</dbReference>
<dbReference type="EMBL" id="SMGQ01000017">
    <property type="protein sequence ID" value="TCK88019.1"/>
    <property type="molecule type" value="Genomic_DNA"/>
</dbReference>
<evidence type="ECO:0000313" key="6">
    <source>
        <dbReference type="Proteomes" id="UP000294545"/>
    </source>
</evidence>
<protein>
    <submittedName>
        <fullName evidence="5">MarR family multiple gene transcriptional regulator MgrA</fullName>
    </submittedName>
</protein>
<sequence>MRLVYLALEKGKNKHFEKYNVTSSQGDVLFFLYCNKENQSINQKYIEEHLHLANPTVTGILKRLEEKGFIKRIKSKKDARNKIIKLTQLSYDFFEEVLKLKTDVEKMMLSGMDEEEKKQFLILLNKVFENIVQC</sequence>
<dbReference type="GO" id="GO:0003677">
    <property type="term" value="F:DNA binding"/>
    <property type="evidence" value="ECO:0007669"/>
    <property type="project" value="UniProtKB-KW"/>
</dbReference>
<accession>A0A4R1MDB2</accession>
<reference evidence="5 6" key="1">
    <citation type="submission" date="2019-03" db="EMBL/GenBank/DDBJ databases">
        <title>Genomic Encyclopedia of Type Strains, Phase IV (KMG-IV): sequencing the most valuable type-strain genomes for metagenomic binning, comparative biology and taxonomic classification.</title>
        <authorList>
            <person name="Goeker M."/>
        </authorList>
    </citation>
    <scope>NUCLEOTIDE SEQUENCE [LARGE SCALE GENOMIC DNA]</scope>
    <source>
        <strain evidence="5 6">DSM 24176</strain>
    </source>
</reference>
<proteinExistence type="predicted"/>
<dbReference type="PANTHER" id="PTHR42756">
    <property type="entry name" value="TRANSCRIPTIONAL REGULATOR, MARR"/>
    <property type="match status" value="1"/>
</dbReference>
<evidence type="ECO:0000256" key="1">
    <source>
        <dbReference type="ARBA" id="ARBA00023015"/>
    </source>
</evidence>
<gene>
    <name evidence="5" type="ORF">EDC19_2666</name>
</gene>
<feature type="domain" description="HTH marR-type" evidence="4">
    <location>
        <begin position="1"/>
        <end position="129"/>
    </location>
</feature>
<dbReference type="InterPro" id="IPR000835">
    <property type="entry name" value="HTH_MarR-typ"/>
</dbReference>
<keyword evidence="1" id="KW-0805">Transcription regulation</keyword>
<dbReference type="PROSITE" id="PS50995">
    <property type="entry name" value="HTH_MARR_2"/>
    <property type="match status" value="1"/>
</dbReference>